<feature type="transmembrane region" description="Helical" evidence="1">
    <location>
        <begin position="249"/>
        <end position="270"/>
    </location>
</feature>
<dbReference type="EMBL" id="BJUV01000004">
    <property type="protein sequence ID" value="GEK82258.1"/>
    <property type="molecule type" value="Genomic_DNA"/>
</dbReference>
<accession>A0ABQ0ULA4</accession>
<dbReference type="NCBIfam" id="NF038012">
    <property type="entry name" value="DMT_1"/>
    <property type="match status" value="1"/>
</dbReference>
<feature type="transmembrane region" description="Helical" evidence="1">
    <location>
        <begin position="187"/>
        <end position="206"/>
    </location>
</feature>
<keyword evidence="3" id="KW-1185">Reference proteome</keyword>
<keyword evidence="1" id="KW-1133">Transmembrane helix</keyword>
<evidence type="ECO:0000256" key="1">
    <source>
        <dbReference type="SAM" id="Phobius"/>
    </source>
</evidence>
<dbReference type="PANTHER" id="PTHR40761">
    <property type="entry name" value="CONSERVED INTEGRAL MEMBRANE ALANINE VALINE AND LEUCINE RICH PROTEIN-RELATED"/>
    <property type="match status" value="1"/>
</dbReference>
<reference evidence="2 3" key="1">
    <citation type="submission" date="2019-07" db="EMBL/GenBank/DDBJ databases">
        <title>Whole genome shotgun sequence of Frigoribacterium faeni NBRC 103066.</title>
        <authorList>
            <person name="Hosoyama A."/>
            <person name="Uohara A."/>
            <person name="Ohji S."/>
            <person name="Ichikawa N."/>
        </authorList>
    </citation>
    <scope>NUCLEOTIDE SEQUENCE [LARGE SCALE GENOMIC DNA]</scope>
    <source>
        <strain evidence="2 3">NBRC 103066</strain>
    </source>
</reference>
<feature type="transmembrane region" description="Helical" evidence="1">
    <location>
        <begin position="20"/>
        <end position="41"/>
    </location>
</feature>
<keyword evidence="1" id="KW-0812">Transmembrane</keyword>
<feature type="transmembrane region" description="Helical" evidence="1">
    <location>
        <begin position="94"/>
        <end position="115"/>
    </location>
</feature>
<feature type="transmembrane region" description="Helical" evidence="1">
    <location>
        <begin position="127"/>
        <end position="147"/>
    </location>
</feature>
<evidence type="ECO:0000313" key="2">
    <source>
        <dbReference type="EMBL" id="GEK82258.1"/>
    </source>
</evidence>
<dbReference type="PANTHER" id="PTHR40761:SF1">
    <property type="entry name" value="CONSERVED INTEGRAL MEMBRANE ALANINE VALINE AND LEUCINE RICH PROTEIN-RELATED"/>
    <property type="match status" value="1"/>
</dbReference>
<comment type="caution">
    <text evidence="2">The sequence shown here is derived from an EMBL/GenBank/DDBJ whole genome shotgun (WGS) entry which is preliminary data.</text>
</comment>
<feature type="transmembrane region" description="Helical" evidence="1">
    <location>
        <begin position="276"/>
        <end position="296"/>
    </location>
</feature>
<sequence>MDGVSPNLSDLTEQVSLTPFQALGIPIALIGAVFLSIGAQLQHRGVAKVENRLGASRSGMSVRQILALIGRPSWVMGTLMLGLAVIFQLTSLRIAPLLVVQPLGAVALVITAVLNARSTGRRLTGRVKRSIAICVGGIGLFATVAAFTAIETEITTRQLITVLVILLVVGAVLAVAFVALRHRRSALFYIIGAGVLYGFVATLAKVVLNRVFAGNFDWLSIVCIIMLIAAAALGGYFVQNAYSSGSPDLVIAGLTVVDPIVAVTIGIVVLGEAANAPPVAAVLFLVAGAIAVYGVFQLAKYQPAKRS</sequence>
<feature type="transmembrane region" description="Helical" evidence="1">
    <location>
        <begin position="159"/>
        <end position="180"/>
    </location>
</feature>
<gene>
    <name evidence="2" type="ORF">FFA01_05670</name>
</gene>
<organism evidence="2 3">
    <name type="scientific">Frigoribacterium faeni</name>
    <dbReference type="NCBI Taxonomy" id="145483"/>
    <lineage>
        <taxon>Bacteria</taxon>
        <taxon>Bacillati</taxon>
        <taxon>Actinomycetota</taxon>
        <taxon>Actinomycetes</taxon>
        <taxon>Micrococcales</taxon>
        <taxon>Microbacteriaceae</taxon>
        <taxon>Frigoribacterium</taxon>
    </lineage>
</organism>
<dbReference type="Proteomes" id="UP000321154">
    <property type="component" value="Unassembled WGS sequence"/>
</dbReference>
<proteinExistence type="predicted"/>
<name>A0ABQ0ULA4_9MICO</name>
<protein>
    <recommendedName>
        <fullName evidence="4">Multidrug DMT transporter permease</fullName>
    </recommendedName>
</protein>
<evidence type="ECO:0008006" key="4">
    <source>
        <dbReference type="Google" id="ProtNLM"/>
    </source>
</evidence>
<feature type="transmembrane region" description="Helical" evidence="1">
    <location>
        <begin position="62"/>
        <end position="88"/>
    </location>
</feature>
<evidence type="ECO:0000313" key="3">
    <source>
        <dbReference type="Proteomes" id="UP000321154"/>
    </source>
</evidence>
<feature type="transmembrane region" description="Helical" evidence="1">
    <location>
        <begin position="218"/>
        <end position="237"/>
    </location>
</feature>
<keyword evidence="1" id="KW-0472">Membrane</keyword>